<evidence type="ECO:0000313" key="2">
    <source>
        <dbReference type="Proteomes" id="UP000270094"/>
    </source>
</evidence>
<dbReference type="OrthoDB" id="10265800at2759"/>
<proteinExistence type="predicted"/>
<gene>
    <name evidence="1" type="ORF">SVUK_LOCUS12995</name>
</gene>
<dbReference type="EMBL" id="UYYB01100665">
    <property type="protein sequence ID" value="VDM77997.1"/>
    <property type="molecule type" value="Genomic_DNA"/>
</dbReference>
<evidence type="ECO:0008006" key="3">
    <source>
        <dbReference type="Google" id="ProtNLM"/>
    </source>
</evidence>
<dbReference type="PANTHER" id="PTHR21325">
    <property type="entry name" value="PHOSPHOLIPASE B, PLB1"/>
    <property type="match status" value="1"/>
</dbReference>
<dbReference type="SUPFAM" id="SSF52266">
    <property type="entry name" value="SGNH hydrolase"/>
    <property type="match status" value="1"/>
</dbReference>
<dbReference type="PANTHER" id="PTHR21325:SF44">
    <property type="entry name" value="TRIACYLGLYCEROL LIPASE"/>
    <property type="match status" value="1"/>
</dbReference>
<accession>A0A3P7JP33</accession>
<dbReference type="Proteomes" id="UP000270094">
    <property type="component" value="Unassembled WGS sequence"/>
</dbReference>
<name>A0A3P7JP33_STRVU</name>
<feature type="non-terminal residue" evidence="1">
    <location>
        <position position="192"/>
    </location>
</feature>
<dbReference type="GO" id="GO:0004620">
    <property type="term" value="F:phospholipase activity"/>
    <property type="evidence" value="ECO:0007669"/>
    <property type="project" value="InterPro"/>
</dbReference>
<dbReference type="Pfam" id="PF00657">
    <property type="entry name" value="Lipase_GDSL"/>
    <property type="match status" value="1"/>
</dbReference>
<dbReference type="GO" id="GO:0006644">
    <property type="term" value="P:phospholipid metabolic process"/>
    <property type="evidence" value="ECO:0007669"/>
    <property type="project" value="TreeGrafter"/>
</dbReference>
<dbReference type="AlphaFoldDB" id="A0A3P7JP33"/>
<organism evidence="1 2">
    <name type="scientific">Strongylus vulgaris</name>
    <name type="common">Blood worm</name>
    <dbReference type="NCBI Taxonomy" id="40348"/>
    <lineage>
        <taxon>Eukaryota</taxon>
        <taxon>Metazoa</taxon>
        <taxon>Ecdysozoa</taxon>
        <taxon>Nematoda</taxon>
        <taxon>Chromadorea</taxon>
        <taxon>Rhabditida</taxon>
        <taxon>Rhabditina</taxon>
        <taxon>Rhabditomorpha</taxon>
        <taxon>Strongyloidea</taxon>
        <taxon>Strongylidae</taxon>
        <taxon>Strongylus</taxon>
    </lineage>
</organism>
<protein>
    <recommendedName>
        <fullName evidence="3">SGNH hydrolase-type esterase domain-containing protein</fullName>
    </recommendedName>
</protein>
<dbReference type="InterPro" id="IPR038885">
    <property type="entry name" value="PLB1"/>
</dbReference>
<reference evidence="1 2" key="1">
    <citation type="submission" date="2018-11" db="EMBL/GenBank/DDBJ databases">
        <authorList>
            <consortium name="Pathogen Informatics"/>
        </authorList>
    </citation>
    <scope>NUCLEOTIDE SEQUENCE [LARGE SCALE GENOMIC DNA]</scope>
</reference>
<dbReference type="InterPro" id="IPR001087">
    <property type="entry name" value="GDSL"/>
</dbReference>
<keyword evidence="2" id="KW-1185">Reference proteome</keyword>
<sequence>MKEDWKLLNIFIGGNDMCGYCHNPNDAPEKCVQHISDTIQIIYDHVPRVIVSLTVMLHLEVLRLTDSGHFFCTELHTDECGCESDKSYNNTYLANACVDYANREIALGNSGKFDKDDFTLVVQPFFRDIVTPPMKNGQINMGFFAPDCFHFSQFGHAIVSTWLWKNILEPVGAKTTQGSLTDAALPLACPDP</sequence>
<evidence type="ECO:0000313" key="1">
    <source>
        <dbReference type="EMBL" id="VDM77997.1"/>
    </source>
</evidence>